<protein>
    <recommendedName>
        <fullName evidence="2">General stress protein 17M-like domain-containing protein</fullName>
    </recommendedName>
</protein>
<evidence type="ECO:0000259" key="2">
    <source>
        <dbReference type="Pfam" id="PF11181"/>
    </source>
</evidence>
<reference evidence="3 4" key="1">
    <citation type="submission" date="2016-10" db="EMBL/GenBank/DDBJ databases">
        <authorList>
            <person name="Varghese N."/>
            <person name="Submissions S."/>
        </authorList>
    </citation>
    <scope>NUCLEOTIDE SEQUENCE [LARGE SCALE GENOMIC DNA]</scope>
    <source>
        <strain evidence="3 4">PDC82</strain>
    </source>
</reference>
<evidence type="ECO:0000313" key="3">
    <source>
        <dbReference type="EMBL" id="SDK37502.1"/>
    </source>
</evidence>
<dbReference type="Pfam" id="PF11181">
    <property type="entry name" value="YflT"/>
    <property type="match status" value="1"/>
</dbReference>
<dbReference type="RefSeq" id="WP_092734832.1">
    <property type="nucleotide sequence ID" value="NZ_FNEW01000008.1"/>
</dbReference>
<proteinExistence type="predicted"/>
<accession>A0A7Z7BS08</accession>
<name>A0A7Z7BS08_9HYPH</name>
<comment type="caution">
    <text evidence="3">The sequence shown here is derived from an EMBL/GenBank/DDBJ whole genome shotgun (WGS) entry which is preliminary data.</text>
</comment>
<dbReference type="Proteomes" id="UP000198917">
    <property type="component" value="Unassembled WGS sequence"/>
</dbReference>
<organism evidence="3 4">
    <name type="scientific">Agrobacterium fabrum</name>
    <dbReference type="NCBI Taxonomy" id="1176649"/>
    <lineage>
        <taxon>Bacteria</taxon>
        <taxon>Pseudomonadati</taxon>
        <taxon>Pseudomonadota</taxon>
        <taxon>Alphaproteobacteria</taxon>
        <taxon>Hyphomicrobiales</taxon>
        <taxon>Rhizobiaceae</taxon>
        <taxon>Rhizobium/Agrobacterium group</taxon>
        <taxon>Agrobacterium</taxon>
        <taxon>Agrobacterium tumefaciens complex</taxon>
    </lineage>
</organism>
<sequence length="200" mass="20516">MRTVTGLFDNYDDASAAVSELERAGVPSNDISIVGNNVDRRHGEDSNAAEGAGTGAGIGAVVGGAGGLLTGLGLMAIPGLGPVVAAGWLAATAVGAAGGAVAGGAAGGVIGAMTRSGVSEEDANVYAEGIRRGGTTVTARVEENLVPEAEDILKRSNYVDLPERRAAYRDQGWTRFDEAARPYAPEDVQQERNRYRRSTI</sequence>
<feature type="domain" description="General stress protein 17M-like" evidence="2">
    <location>
        <begin position="6"/>
        <end position="70"/>
    </location>
</feature>
<dbReference type="PANTHER" id="PTHR36109:SF2">
    <property type="entry name" value="MEMBRANE PROTEIN"/>
    <property type="match status" value="1"/>
</dbReference>
<dbReference type="InterPro" id="IPR025889">
    <property type="entry name" value="GSP17M-like_dom"/>
</dbReference>
<feature type="region of interest" description="Disordered" evidence="1">
    <location>
        <begin position="178"/>
        <end position="200"/>
    </location>
</feature>
<dbReference type="AlphaFoldDB" id="A0A7Z7BS08"/>
<evidence type="ECO:0000313" key="4">
    <source>
        <dbReference type="Proteomes" id="UP000198917"/>
    </source>
</evidence>
<gene>
    <name evidence="3" type="ORF">SAMN05428983_4722</name>
</gene>
<dbReference type="PANTHER" id="PTHR36109">
    <property type="entry name" value="MEMBRANE PROTEIN-RELATED"/>
    <property type="match status" value="1"/>
</dbReference>
<dbReference type="InterPro" id="IPR052948">
    <property type="entry name" value="Low_temp-induced_all0457"/>
</dbReference>
<evidence type="ECO:0000256" key="1">
    <source>
        <dbReference type="SAM" id="MobiDB-lite"/>
    </source>
</evidence>
<dbReference type="EMBL" id="FNEW01000008">
    <property type="protein sequence ID" value="SDK37502.1"/>
    <property type="molecule type" value="Genomic_DNA"/>
</dbReference>